<evidence type="ECO:0000259" key="1">
    <source>
        <dbReference type="PROSITE" id="PS51186"/>
    </source>
</evidence>
<dbReference type="Gene3D" id="3.40.630.30">
    <property type="match status" value="1"/>
</dbReference>
<dbReference type="CDD" id="cd04301">
    <property type="entry name" value="NAT_SF"/>
    <property type="match status" value="1"/>
</dbReference>
<dbReference type="Pfam" id="PF00583">
    <property type="entry name" value="Acetyltransf_1"/>
    <property type="match status" value="1"/>
</dbReference>
<reference evidence="2" key="2">
    <citation type="submission" date="2022-11" db="EMBL/GenBank/DDBJ databases">
        <title>Role of the vibriolysin VemA secreted by the emergent pathogen Vibrio europaeus in the colonization of Manila clam mucus.</title>
        <authorList>
            <person name="Martinez C."/>
            <person name="Rodriguez S."/>
            <person name="Vences A."/>
            <person name="Barja J.L."/>
            <person name="Toranzo A.E."/>
            <person name="Dubert J."/>
        </authorList>
    </citation>
    <scope>NUCLEOTIDE SEQUENCE</scope>
    <source>
        <strain evidence="2">3454</strain>
    </source>
</reference>
<dbReference type="EMBL" id="LUAX01000007">
    <property type="protein sequence ID" value="OAM97685.1"/>
    <property type="molecule type" value="Genomic_DNA"/>
</dbReference>
<keyword evidence="5" id="KW-1185">Reference proteome</keyword>
<dbReference type="Proteomes" id="UP001150001">
    <property type="component" value="Unassembled WGS sequence"/>
</dbReference>
<dbReference type="RefSeq" id="WP_069668869.1">
    <property type="nucleotide sequence ID" value="NZ_CP180206.1"/>
</dbReference>
<organism evidence="3 4">
    <name type="scientific">Vibrio europaeus</name>
    <dbReference type="NCBI Taxonomy" id="300876"/>
    <lineage>
        <taxon>Bacteria</taxon>
        <taxon>Pseudomonadati</taxon>
        <taxon>Pseudomonadota</taxon>
        <taxon>Gammaproteobacteria</taxon>
        <taxon>Vibrionales</taxon>
        <taxon>Vibrionaceae</taxon>
        <taxon>Vibrio</taxon>
        <taxon>Vibrio oreintalis group</taxon>
    </lineage>
</organism>
<gene>
    <name evidence="3" type="ORF">AZ468_19290</name>
    <name evidence="2" type="ORF">OPW20_05245</name>
</gene>
<dbReference type="InterPro" id="IPR016181">
    <property type="entry name" value="Acyl_CoA_acyltransferase"/>
</dbReference>
<dbReference type="GO" id="GO:0016747">
    <property type="term" value="F:acyltransferase activity, transferring groups other than amino-acyl groups"/>
    <property type="evidence" value="ECO:0007669"/>
    <property type="project" value="InterPro"/>
</dbReference>
<evidence type="ECO:0000313" key="3">
    <source>
        <dbReference type="EMBL" id="OAM97685.1"/>
    </source>
</evidence>
<dbReference type="PROSITE" id="PS51186">
    <property type="entry name" value="GNAT"/>
    <property type="match status" value="1"/>
</dbReference>
<dbReference type="InterPro" id="IPR000182">
    <property type="entry name" value="GNAT_dom"/>
</dbReference>
<comment type="caution">
    <text evidence="3">The sequence shown here is derived from an EMBL/GenBank/DDBJ whole genome shotgun (WGS) entry which is preliminary data.</text>
</comment>
<protein>
    <submittedName>
        <fullName evidence="2 3">Acetyltransferase</fullName>
    </submittedName>
</protein>
<reference evidence="3 4" key="1">
    <citation type="submission" date="2016-03" db="EMBL/GenBank/DDBJ databases">
        <title>Draft genome sequence of the Vibrio tubiashii subs. europaeus.</title>
        <authorList>
            <person name="Spinard E."/>
            <person name="Dubert J."/>
            <person name="Nelson D.R."/>
            <person name="Barja J.L."/>
        </authorList>
    </citation>
    <scope>NUCLEOTIDE SEQUENCE [LARGE SCALE GENOMIC DNA]</scope>
    <source>
        <strain evidence="4">PP-638</strain>
        <strain evidence="3">PP2-638</strain>
    </source>
</reference>
<name>A0A178J7D7_9VIBR</name>
<dbReference type="EMBL" id="JAPFIT010000010">
    <property type="protein sequence ID" value="MDC5739459.1"/>
    <property type="molecule type" value="Genomic_DNA"/>
</dbReference>
<sequence>MGNTLQVSLKNIGKCASEWREVERLFQSTWPDLVLDEHYLDDVNLPPVIVAMKDEELIGGLAFSRYQEPNGTEQVIWINAVYIAPKWRGKGIARQLINRAVEQVSAKEQAYLYANTNVSPLYISIGWFVVDIECKPHHHVMAIPLAK</sequence>
<dbReference type="AlphaFoldDB" id="A0A178J7D7"/>
<proteinExistence type="predicted"/>
<evidence type="ECO:0000313" key="5">
    <source>
        <dbReference type="Proteomes" id="UP001150001"/>
    </source>
</evidence>
<dbReference type="OrthoDB" id="7678938at2"/>
<dbReference type="GeneID" id="78077870"/>
<evidence type="ECO:0000313" key="4">
    <source>
        <dbReference type="Proteomes" id="UP000094761"/>
    </source>
</evidence>
<accession>A0A178J7D7</accession>
<evidence type="ECO:0000313" key="2">
    <source>
        <dbReference type="EMBL" id="MDC5739459.1"/>
    </source>
</evidence>
<dbReference type="Proteomes" id="UP000094761">
    <property type="component" value="Unassembled WGS sequence"/>
</dbReference>
<keyword evidence="3" id="KW-0808">Transferase</keyword>
<feature type="domain" description="N-acetyltransferase" evidence="1">
    <location>
        <begin position="7"/>
        <end position="147"/>
    </location>
</feature>
<dbReference type="SUPFAM" id="SSF55729">
    <property type="entry name" value="Acyl-CoA N-acyltransferases (Nat)"/>
    <property type="match status" value="1"/>
</dbReference>